<comment type="caution">
    <text evidence="1">The sequence shown here is derived from an EMBL/GenBank/DDBJ whole genome shotgun (WGS) entry which is preliminary data.</text>
</comment>
<sequence length="95" mass="10259">MFKLGYLVKHNTTVHHSHPLGRVPSYYGGTLATADFFATGRHAASIQASPLEAISSTWGVRNIADLTDDTSRESHDALSFKLCYGRRGPGGLEVA</sequence>
<organism evidence="1 2">
    <name type="scientific">Cytospora schulzeri</name>
    <dbReference type="NCBI Taxonomy" id="448051"/>
    <lineage>
        <taxon>Eukaryota</taxon>
        <taxon>Fungi</taxon>
        <taxon>Dikarya</taxon>
        <taxon>Ascomycota</taxon>
        <taxon>Pezizomycotina</taxon>
        <taxon>Sordariomycetes</taxon>
        <taxon>Sordariomycetidae</taxon>
        <taxon>Diaporthales</taxon>
        <taxon>Cytosporaceae</taxon>
        <taxon>Cytospora</taxon>
    </lineage>
</organism>
<reference evidence="1 2" key="1">
    <citation type="submission" date="2015-09" db="EMBL/GenBank/DDBJ databases">
        <title>Host preference determinants of Valsa canker pathogens revealed by comparative genomics.</title>
        <authorList>
            <person name="Yin Z."/>
            <person name="Huang L."/>
        </authorList>
    </citation>
    <scope>NUCLEOTIDE SEQUENCE [LARGE SCALE GENOMIC DNA]</scope>
    <source>
        <strain evidence="1 2">03-1</strain>
    </source>
</reference>
<dbReference type="AlphaFoldDB" id="A0A423WRW6"/>
<accession>A0A423WRW6</accession>
<name>A0A423WRW6_9PEZI</name>
<dbReference type="EMBL" id="LKEA01000011">
    <property type="protein sequence ID" value="ROW06098.1"/>
    <property type="molecule type" value="Genomic_DNA"/>
</dbReference>
<gene>
    <name evidence="1" type="ORF">VMCG_04668</name>
</gene>
<proteinExistence type="predicted"/>
<dbReference type="Proteomes" id="UP000283895">
    <property type="component" value="Unassembled WGS sequence"/>
</dbReference>
<evidence type="ECO:0000313" key="1">
    <source>
        <dbReference type="EMBL" id="ROW06098.1"/>
    </source>
</evidence>
<protein>
    <submittedName>
        <fullName evidence="1">Uncharacterized protein</fullName>
    </submittedName>
</protein>
<keyword evidence="2" id="KW-1185">Reference proteome</keyword>
<evidence type="ECO:0000313" key="2">
    <source>
        <dbReference type="Proteomes" id="UP000283895"/>
    </source>
</evidence>